<keyword evidence="2" id="KW-0812">Transmembrane</keyword>
<feature type="compositionally biased region" description="Basic and acidic residues" evidence="1">
    <location>
        <begin position="55"/>
        <end position="82"/>
    </location>
</feature>
<keyword evidence="2" id="KW-0472">Membrane</keyword>
<dbReference type="AlphaFoldDB" id="A0A2A2L586"/>
<evidence type="ECO:0000313" key="4">
    <source>
        <dbReference type="Proteomes" id="UP000218231"/>
    </source>
</evidence>
<organism evidence="3 4">
    <name type="scientific">Diploscapter pachys</name>
    <dbReference type="NCBI Taxonomy" id="2018661"/>
    <lineage>
        <taxon>Eukaryota</taxon>
        <taxon>Metazoa</taxon>
        <taxon>Ecdysozoa</taxon>
        <taxon>Nematoda</taxon>
        <taxon>Chromadorea</taxon>
        <taxon>Rhabditida</taxon>
        <taxon>Rhabditina</taxon>
        <taxon>Rhabditomorpha</taxon>
        <taxon>Rhabditoidea</taxon>
        <taxon>Rhabditidae</taxon>
        <taxon>Diploscapter</taxon>
    </lineage>
</organism>
<keyword evidence="4" id="KW-1185">Reference proteome</keyword>
<comment type="caution">
    <text evidence="3">The sequence shown here is derived from an EMBL/GenBank/DDBJ whole genome shotgun (WGS) entry which is preliminary data.</text>
</comment>
<gene>
    <name evidence="3" type="ORF">WR25_20436</name>
</gene>
<name>A0A2A2L586_9BILA</name>
<feature type="region of interest" description="Disordered" evidence="1">
    <location>
        <begin position="1"/>
        <end position="101"/>
    </location>
</feature>
<evidence type="ECO:0000256" key="1">
    <source>
        <dbReference type="SAM" id="MobiDB-lite"/>
    </source>
</evidence>
<dbReference type="Proteomes" id="UP000218231">
    <property type="component" value="Unassembled WGS sequence"/>
</dbReference>
<protein>
    <submittedName>
        <fullName evidence="3">Uncharacterized protein</fullName>
    </submittedName>
</protein>
<reference evidence="3 4" key="1">
    <citation type="journal article" date="2017" name="Curr. Biol.">
        <title>Genome architecture and evolution of a unichromosomal asexual nematode.</title>
        <authorList>
            <person name="Fradin H."/>
            <person name="Zegar C."/>
            <person name="Gutwein M."/>
            <person name="Lucas J."/>
            <person name="Kovtun M."/>
            <person name="Corcoran D."/>
            <person name="Baugh L.R."/>
            <person name="Kiontke K."/>
            <person name="Gunsalus K."/>
            <person name="Fitch D.H."/>
            <person name="Piano F."/>
        </authorList>
    </citation>
    <scope>NUCLEOTIDE SEQUENCE [LARGE SCALE GENOMIC DNA]</scope>
    <source>
        <strain evidence="3">PF1309</strain>
    </source>
</reference>
<sequence length="220" mass="25462">MANSEDQRHHSEIPSTARINEPPPTYEEAVSDIPSQYPRLFDAFNEALQNPNEAPKSDDQNDEHLKKKDKDNDIIRPEELSVDRLPSSPPPLYPPNYLESNPSNLTTTSYVHPPSYSEFANETTTIESSNAYRFEHWQSAQFNRPRFDYPSLNPSLPPCHRPRTTCVIMSRSGYSRSMSPTKKATSKKITMLISYFLLVVFALFLFRRFIAWYTQEEDDH</sequence>
<evidence type="ECO:0000313" key="3">
    <source>
        <dbReference type="EMBL" id="PAV81227.1"/>
    </source>
</evidence>
<feature type="transmembrane region" description="Helical" evidence="2">
    <location>
        <begin position="192"/>
        <end position="210"/>
    </location>
</feature>
<proteinExistence type="predicted"/>
<accession>A0A2A2L586</accession>
<feature type="compositionally biased region" description="Basic and acidic residues" evidence="1">
    <location>
        <begin position="1"/>
        <end position="12"/>
    </location>
</feature>
<dbReference type="EMBL" id="LIAE01007194">
    <property type="protein sequence ID" value="PAV81227.1"/>
    <property type="molecule type" value="Genomic_DNA"/>
</dbReference>
<evidence type="ECO:0000256" key="2">
    <source>
        <dbReference type="SAM" id="Phobius"/>
    </source>
</evidence>
<keyword evidence="2" id="KW-1133">Transmembrane helix</keyword>